<dbReference type="InParanoid" id="Q4R159"/>
<accession>Q4R159</accession>
<evidence type="ECO:0000313" key="3">
    <source>
        <dbReference type="Proteomes" id="UP000001940"/>
    </source>
</evidence>
<dbReference type="AlphaFoldDB" id="Q4R159"/>
<reference evidence="2 3" key="1">
    <citation type="journal article" date="1998" name="Science">
        <title>Genome sequence of the nematode C. elegans: a platform for investigating biology.</title>
        <authorList>
            <consortium name="The C. elegans sequencing consortium"/>
            <person name="Sulson J.E."/>
            <person name="Waterston R."/>
        </authorList>
    </citation>
    <scope>NUCLEOTIDE SEQUENCE [LARGE SCALE GENOMIC DNA]</scope>
    <source>
        <strain evidence="2 3">Bristol N2</strain>
    </source>
</reference>
<organism evidence="2 3">
    <name type="scientific">Caenorhabditis elegans</name>
    <dbReference type="NCBI Taxonomy" id="6239"/>
    <lineage>
        <taxon>Eukaryota</taxon>
        <taxon>Metazoa</taxon>
        <taxon>Ecdysozoa</taxon>
        <taxon>Nematoda</taxon>
        <taxon>Chromadorea</taxon>
        <taxon>Rhabditida</taxon>
        <taxon>Rhabditina</taxon>
        <taxon>Rhabditomorpha</taxon>
        <taxon>Rhabditoidea</taxon>
        <taxon>Rhabditidae</taxon>
        <taxon>Peloderinae</taxon>
        <taxon>Caenorhabditis</taxon>
    </lineage>
</organism>
<dbReference type="EMBL" id="BX284604">
    <property type="protein sequence ID" value="CCD83535.1"/>
    <property type="molecule type" value="Genomic_DNA"/>
</dbReference>
<dbReference type="STRING" id="6239.Y54G2A.50.1"/>
<evidence type="ECO:0000313" key="2">
    <source>
        <dbReference type="EMBL" id="CCD83535.1"/>
    </source>
</evidence>
<dbReference type="eggNOG" id="KOG1132">
    <property type="taxonomic scope" value="Eukaryota"/>
</dbReference>
<gene>
    <name evidence="2" type="ORF">CELE_Y54G2A.50</name>
    <name evidence="2 4" type="ORF">Y54G2A.50</name>
</gene>
<evidence type="ECO:0000256" key="1">
    <source>
        <dbReference type="SAM" id="MobiDB-lite"/>
    </source>
</evidence>
<protein>
    <submittedName>
        <fullName evidence="2">Uncharacterized protein</fullName>
    </submittedName>
</protein>
<dbReference type="UCSC" id="Y54G2A.50">
    <property type="organism name" value="c. elegans"/>
</dbReference>
<sequence>MGDGYPRPTTTRSSAGPRNMQYKDENTWLADAAADGDGWKDPSISETGHKPISECGKTTIGLWCMSPALSFFDAFNKTRSIVLATLLPMARTDLNDKKRAWCSNKTKNSIKQCFIVFIFGFERRFGDGRHCHYLNDKKRTDLRTFPSGLSRL</sequence>
<proteinExistence type="predicted"/>
<dbReference type="Proteomes" id="UP000001940">
    <property type="component" value="Chromosome IV"/>
</dbReference>
<dbReference type="WormBase" id="Y54G2A.50">
    <property type="protein sequence ID" value="CE38902"/>
    <property type="gene ID" value="WBGene00044493"/>
</dbReference>
<dbReference type="OrthoDB" id="19182at2759"/>
<dbReference type="AGR" id="WB:WBGene00044493"/>
<feature type="region of interest" description="Disordered" evidence="1">
    <location>
        <begin position="1"/>
        <end position="20"/>
    </location>
</feature>
<dbReference type="PaxDb" id="6239-Y54G2A.50"/>
<keyword evidence="3" id="KW-1185">Reference proteome</keyword>
<name>Q4R159_CAEEL</name>
<evidence type="ECO:0000313" key="4">
    <source>
        <dbReference type="WormBase" id="Y54G2A.50"/>
    </source>
</evidence>
<dbReference type="HOGENOM" id="CLU_1723974_0_0_1"/>
<dbReference type="Bgee" id="WBGene00044493">
    <property type="expression patterns" value="Expressed in pharyngeal muscle cell (C elegans) and 3 other cell types or tissues"/>
</dbReference>